<dbReference type="InterPro" id="IPR001734">
    <property type="entry name" value="Na/solute_symporter"/>
</dbReference>
<comment type="caution">
    <text evidence="15">The sequence shown here is derived from an EMBL/GenBank/DDBJ whole genome shotgun (WGS) entry which is preliminary data.</text>
</comment>
<dbReference type="GO" id="GO:0005886">
    <property type="term" value="C:plasma membrane"/>
    <property type="evidence" value="ECO:0007669"/>
    <property type="project" value="UniProtKB-SubCell"/>
</dbReference>
<dbReference type="InterPro" id="IPR011851">
    <property type="entry name" value="Na/Pro_symporter"/>
</dbReference>
<keyword evidence="14" id="KW-0997">Cell inner membrane</keyword>
<dbReference type="Proteomes" id="UP000886674">
    <property type="component" value="Unassembled WGS sequence"/>
</dbReference>
<feature type="transmembrane region" description="Helical" evidence="14">
    <location>
        <begin position="189"/>
        <end position="208"/>
    </location>
</feature>
<keyword evidence="10 14" id="KW-0472">Membrane</keyword>
<feature type="transmembrane region" description="Helical" evidence="14">
    <location>
        <begin position="124"/>
        <end position="141"/>
    </location>
</feature>
<evidence type="ECO:0000313" key="15">
    <source>
        <dbReference type="EMBL" id="MCG7980429.1"/>
    </source>
</evidence>
<dbReference type="GO" id="GO:0031402">
    <property type="term" value="F:sodium ion binding"/>
    <property type="evidence" value="ECO:0007669"/>
    <property type="project" value="UniProtKB-UniRule"/>
</dbReference>
<feature type="transmembrane region" description="Helical" evidence="14">
    <location>
        <begin position="370"/>
        <end position="390"/>
    </location>
</feature>
<gene>
    <name evidence="15" type="primary">putP</name>
    <name evidence="15" type="ORF">JAY77_20060</name>
</gene>
<organism evidence="15 16">
    <name type="scientific">Candidatus Thiodiazotropha taylori</name>
    <dbReference type="NCBI Taxonomy" id="2792791"/>
    <lineage>
        <taxon>Bacteria</taxon>
        <taxon>Pseudomonadati</taxon>
        <taxon>Pseudomonadota</taxon>
        <taxon>Gammaproteobacteria</taxon>
        <taxon>Chromatiales</taxon>
        <taxon>Sedimenticolaceae</taxon>
        <taxon>Candidatus Thiodiazotropha</taxon>
    </lineage>
</organism>
<dbReference type="PANTHER" id="PTHR48086:SF3">
    <property type="entry name" value="SODIUM_PROLINE SYMPORTER"/>
    <property type="match status" value="1"/>
</dbReference>
<dbReference type="InterPro" id="IPR050277">
    <property type="entry name" value="Sodium:Solute_Symporter"/>
</dbReference>
<feature type="transmembrane region" description="Helical" evidence="14">
    <location>
        <begin position="319"/>
        <end position="338"/>
    </location>
</feature>
<evidence type="ECO:0000256" key="5">
    <source>
        <dbReference type="ARBA" id="ARBA00022692"/>
    </source>
</evidence>
<evidence type="ECO:0000256" key="10">
    <source>
        <dbReference type="ARBA" id="ARBA00023136"/>
    </source>
</evidence>
<protein>
    <recommendedName>
        <fullName evidence="14">Sodium/proline symporter</fullName>
    </recommendedName>
    <alternativeName>
        <fullName evidence="14">Proline permease</fullName>
    </alternativeName>
</protein>
<name>A0A9E4NPA6_9GAMM</name>
<evidence type="ECO:0000256" key="13">
    <source>
        <dbReference type="RuleBase" id="RU362091"/>
    </source>
</evidence>
<dbReference type="InterPro" id="IPR018212">
    <property type="entry name" value="Na/solute_symporter_CS"/>
</dbReference>
<comment type="function">
    <text evidence="14">Catalyzes the sodium-dependent uptake of extracellular L-proline.</text>
</comment>
<dbReference type="Gene3D" id="1.20.1730.10">
    <property type="entry name" value="Sodium/glucose cotransporter"/>
    <property type="match status" value="1"/>
</dbReference>
<dbReference type="PROSITE" id="PS00456">
    <property type="entry name" value="NA_SOLUT_SYMP_1"/>
    <property type="match status" value="1"/>
</dbReference>
<evidence type="ECO:0000256" key="14">
    <source>
        <dbReference type="RuleBase" id="RU366012"/>
    </source>
</evidence>
<comment type="catalytic activity">
    <reaction evidence="12">
        <text>L-proline(in) + Na(+)(in) = L-proline(out) + Na(+)(out)</text>
        <dbReference type="Rhea" id="RHEA:28967"/>
        <dbReference type="ChEBI" id="CHEBI:29101"/>
        <dbReference type="ChEBI" id="CHEBI:60039"/>
    </reaction>
</comment>
<dbReference type="InterPro" id="IPR038377">
    <property type="entry name" value="Na/Glc_symporter_sf"/>
</dbReference>
<feature type="transmembrane region" description="Helical" evidence="14">
    <location>
        <begin position="239"/>
        <end position="257"/>
    </location>
</feature>
<dbReference type="GO" id="GO:0005298">
    <property type="term" value="F:proline:sodium symporter activity"/>
    <property type="evidence" value="ECO:0007669"/>
    <property type="project" value="UniProtKB-UniRule"/>
</dbReference>
<dbReference type="Pfam" id="PF00474">
    <property type="entry name" value="SSF"/>
    <property type="match status" value="1"/>
</dbReference>
<keyword evidence="4" id="KW-1003">Cell membrane</keyword>
<evidence type="ECO:0000313" key="16">
    <source>
        <dbReference type="Proteomes" id="UP000886674"/>
    </source>
</evidence>
<feature type="transmembrane region" description="Helical" evidence="14">
    <location>
        <begin position="456"/>
        <end position="474"/>
    </location>
</feature>
<dbReference type="AlphaFoldDB" id="A0A9E4NPA6"/>
<reference evidence="15" key="1">
    <citation type="journal article" date="2021" name="Proc. Natl. Acad. Sci. U.S.A.">
        <title>Global biogeography of chemosynthetic symbionts reveals both localized and globally distributed symbiont groups. .</title>
        <authorList>
            <person name="Osvatic J.T."/>
            <person name="Wilkins L.G.E."/>
            <person name="Leibrecht L."/>
            <person name="Leray M."/>
            <person name="Zauner S."/>
            <person name="Polzin J."/>
            <person name="Camacho Y."/>
            <person name="Gros O."/>
            <person name="van Gils J.A."/>
            <person name="Eisen J.A."/>
            <person name="Petersen J.M."/>
            <person name="Yuen B."/>
        </authorList>
    </citation>
    <scope>NUCLEOTIDE SEQUENCE</scope>
    <source>
        <strain evidence="15">MAGclacostrist055</strain>
    </source>
</reference>
<dbReference type="NCBIfam" id="TIGR02121">
    <property type="entry name" value="Na_Pro_sym"/>
    <property type="match status" value="1"/>
</dbReference>
<dbReference type="NCBIfam" id="TIGR00813">
    <property type="entry name" value="sss"/>
    <property type="match status" value="1"/>
</dbReference>
<feature type="transmembrane region" description="Helical" evidence="14">
    <location>
        <begin position="278"/>
        <end position="299"/>
    </location>
</feature>
<keyword evidence="5 14" id="KW-0812">Transmembrane</keyword>
<accession>A0A9E4NPA6</accession>
<proteinExistence type="inferred from homology"/>
<keyword evidence="3 14" id="KW-0813">Transport</keyword>
<feature type="transmembrane region" description="Helical" evidence="14">
    <location>
        <begin position="402"/>
        <end position="420"/>
    </location>
</feature>
<dbReference type="PANTHER" id="PTHR48086">
    <property type="entry name" value="SODIUM/PROLINE SYMPORTER-RELATED"/>
    <property type="match status" value="1"/>
</dbReference>
<keyword evidence="11 14" id="KW-0739">Sodium transport</keyword>
<dbReference type="GO" id="GO:0015193">
    <property type="term" value="F:L-proline transmembrane transporter activity"/>
    <property type="evidence" value="ECO:0007669"/>
    <property type="project" value="TreeGrafter"/>
</dbReference>
<keyword evidence="9 14" id="KW-0406">Ion transport</keyword>
<dbReference type="PROSITE" id="PS50283">
    <property type="entry name" value="NA_SOLUT_SYMP_3"/>
    <property type="match status" value="1"/>
</dbReference>
<evidence type="ECO:0000256" key="12">
    <source>
        <dbReference type="ARBA" id="ARBA00033708"/>
    </source>
</evidence>
<evidence type="ECO:0000256" key="6">
    <source>
        <dbReference type="ARBA" id="ARBA00022847"/>
    </source>
</evidence>
<evidence type="ECO:0000256" key="8">
    <source>
        <dbReference type="ARBA" id="ARBA00023053"/>
    </source>
</evidence>
<evidence type="ECO:0000256" key="4">
    <source>
        <dbReference type="ARBA" id="ARBA00022475"/>
    </source>
</evidence>
<sequence length="482" mass="51945">MGSSDLLVGLSFFCYLLTLLIIGVVAWRRTRNLSDFVLGGRSLGSWVTALSASASDMSGWLLLGLPGYAYLAGLESFWLALGLLIGTWLNWRLVAARLRIASEMSGNALTLPEYLSNRFNDASGLIRISSSFFILLFFLFYTSSGLVAGGKLFEAVFGLPYLWAVASGALIIILYTAFGGFLAVSWTDLFQGLLMLLALVTIPLYVLVEIGGFEGFLSTIEGSNAELLNPMTDSNGEPLGVIAIVSLMAWGLGYFGQPHILARFKAIKQSDFVPKAQRIAVSWVFITLTAATLSGLVGIPIFETPLEDAEKVFIRLVDLLFHPLVAGVCLAAILAAIMSTADSQLLVSSSTFTGDLYRLLLRKRASEAELVIVGRLAVLSIALIAFLLALDSESRVLDLVSYAWAGFGAAFGPAVLLSLYWKGMNRWGALAGILSGGLTVVLWKPLQGGLFDLYEIVPGFLISLAMIVLVSRLTSSRLYTAK</sequence>
<feature type="transmembrane region" description="Helical" evidence="14">
    <location>
        <begin position="77"/>
        <end position="95"/>
    </location>
</feature>
<evidence type="ECO:0000256" key="3">
    <source>
        <dbReference type="ARBA" id="ARBA00022448"/>
    </source>
</evidence>
<feature type="transmembrane region" description="Helical" evidence="14">
    <location>
        <begin position="6"/>
        <end position="27"/>
    </location>
</feature>
<comment type="similarity">
    <text evidence="2 13">Belongs to the sodium:solute symporter (SSF) (TC 2.A.21) family.</text>
</comment>
<evidence type="ECO:0000256" key="2">
    <source>
        <dbReference type="ARBA" id="ARBA00006434"/>
    </source>
</evidence>
<dbReference type="GO" id="GO:0015824">
    <property type="term" value="P:proline transport"/>
    <property type="evidence" value="ECO:0007669"/>
    <property type="project" value="UniProtKB-UniRule"/>
</dbReference>
<evidence type="ECO:0000256" key="11">
    <source>
        <dbReference type="ARBA" id="ARBA00023201"/>
    </source>
</evidence>
<evidence type="ECO:0000256" key="7">
    <source>
        <dbReference type="ARBA" id="ARBA00022989"/>
    </source>
</evidence>
<feature type="transmembrane region" description="Helical" evidence="14">
    <location>
        <begin position="161"/>
        <end position="182"/>
    </location>
</feature>
<keyword evidence="14" id="KW-0029">Amino-acid transport</keyword>
<feature type="transmembrane region" description="Helical" evidence="14">
    <location>
        <begin position="427"/>
        <end position="444"/>
    </location>
</feature>
<comment type="subcellular location">
    <subcellularLocation>
        <location evidence="14">Cell inner membrane</location>
        <topology evidence="14">Multi-pass membrane protein</topology>
    </subcellularLocation>
    <subcellularLocation>
        <location evidence="1">Cell membrane</location>
        <topology evidence="1">Multi-pass membrane protein</topology>
    </subcellularLocation>
</comment>
<dbReference type="EMBL" id="JAEPCR010000122">
    <property type="protein sequence ID" value="MCG7980429.1"/>
    <property type="molecule type" value="Genomic_DNA"/>
</dbReference>
<keyword evidence="6 14" id="KW-0769">Symport</keyword>
<keyword evidence="7 14" id="KW-1133">Transmembrane helix</keyword>
<evidence type="ECO:0000256" key="1">
    <source>
        <dbReference type="ARBA" id="ARBA00004651"/>
    </source>
</evidence>
<keyword evidence="8 14" id="KW-0915">Sodium</keyword>
<dbReference type="CDD" id="cd11475">
    <property type="entry name" value="SLC5sbd_PutP"/>
    <property type="match status" value="1"/>
</dbReference>
<evidence type="ECO:0000256" key="9">
    <source>
        <dbReference type="ARBA" id="ARBA00023065"/>
    </source>
</evidence>